<dbReference type="AlphaFoldDB" id="A0A9W7CM53"/>
<keyword evidence="3" id="KW-1185">Reference proteome</keyword>
<accession>A0A9W7CM53</accession>
<comment type="caution">
    <text evidence="2">The sequence shown here is derived from an EMBL/GenBank/DDBJ whole genome shotgun (WGS) entry which is preliminary data.</text>
</comment>
<evidence type="ECO:0000256" key="1">
    <source>
        <dbReference type="SAM" id="MobiDB-lite"/>
    </source>
</evidence>
<dbReference type="EMBL" id="BSXW01000946">
    <property type="protein sequence ID" value="GMF31988.1"/>
    <property type="molecule type" value="Genomic_DNA"/>
</dbReference>
<reference evidence="2" key="1">
    <citation type="submission" date="2023-04" db="EMBL/GenBank/DDBJ databases">
        <title>Phytophthora lilii NBRC 32176.</title>
        <authorList>
            <person name="Ichikawa N."/>
            <person name="Sato H."/>
            <person name="Tonouchi N."/>
        </authorList>
    </citation>
    <scope>NUCLEOTIDE SEQUENCE</scope>
    <source>
        <strain evidence="2">NBRC 32176</strain>
    </source>
</reference>
<dbReference type="Proteomes" id="UP001165083">
    <property type="component" value="Unassembled WGS sequence"/>
</dbReference>
<organism evidence="2 3">
    <name type="scientific">Phytophthora lilii</name>
    <dbReference type="NCBI Taxonomy" id="2077276"/>
    <lineage>
        <taxon>Eukaryota</taxon>
        <taxon>Sar</taxon>
        <taxon>Stramenopiles</taxon>
        <taxon>Oomycota</taxon>
        <taxon>Peronosporomycetes</taxon>
        <taxon>Peronosporales</taxon>
        <taxon>Peronosporaceae</taxon>
        <taxon>Phytophthora</taxon>
    </lineage>
</organism>
<sequence>MASPRCEMGGSSPRRHSLFDAASDLIASLRENRSSITLPVNAGHERWNLYQEAAVKQQDADESDQSGDRGDASVGELEFDDNESDGSVGQRTLQERSSQLNAYEGNRKFIRASDTETHVDHDTNSNTNPVIEESSQESNPLHAFASNTFVLSNNGDLMQQTNPHSQDLCSIEYNDENGIEFRSCAYAEERMSDPQDDSKVHDHESERKLIKAEAVPKVYHMKVFIL</sequence>
<protein>
    <submittedName>
        <fullName evidence="2">Unnamed protein product</fullName>
    </submittedName>
</protein>
<proteinExistence type="predicted"/>
<gene>
    <name evidence="2" type="ORF">Plil01_001368400</name>
</gene>
<evidence type="ECO:0000313" key="3">
    <source>
        <dbReference type="Proteomes" id="UP001165083"/>
    </source>
</evidence>
<feature type="compositionally biased region" description="Basic and acidic residues" evidence="1">
    <location>
        <begin position="105"/>
        <end position="123"/>
    </location>
</feature>
<feature type="region of interest" description="Disordered" evidence="1">
    <location>
        <begin position="54"/>
        <end position="134"/>
    </location>
</feature>
<evidence type="ECO:0000313" key="2">
    <source>
        <dbReference type="EMBL" id="GMF31988.1"/>
    </source>
</evidence>
<feature type="compositionally biased region" description="Polar residues" evidence="1">
    <location>
        <begin position="85"/>
        <end position="101"/>
    </location>
</feature>
<name>A0A9W7CM53_9STRA</name>